<organism evidence="1 2">
    <name type="scientific">Portunus trituberculatus</name>
    <name type="common">Swimming crab</name>
    <name type="synonym">Neptunus trituberculatus</name>
    <dbReference type="NCBI Taxonomy" id="210409"/>
    <lineage>
        <taxon>Eukaryota</taxon>
        <taxon>Metazoa</taxon>
        <taxon>Ecdysozoa</taxon>
        <taxon>Arthropoda</taxon>
        <taxon>Crustacea</taxon>
        <taxon>Multicrustacea</taxon>
        <taxon>Malacostraca</taxon>
        <taxon>Eumalacostraca</taxon>
        <taxon>Eucarida</taxon>
        <taxon>Decapoda</taxon>
        <taxon>Pleocyemata</taxon>
        <taxon>Brachyura</taxon>
        <taxon>Eubrachyura</taxon>
        <taxon>Portunoidea</taxon>
        <taxon>Portunidae</taxon>
        <taxon>Portuninae</taxon>
        <taxon>Portunus</taxon>
    </lineage>
</organism>
<evidence type="ECO:0000313" key="2">
    <source>
        <dbReference type="Proteomes" id="UP000324222"/>
    </source>
</evidence>
<reference evidence="1 2" key="1">
    <citation type="submission" date="2019-05" db="EMBL/GenBank/DDBJ databases">
        <title>Another draft genome of Portunus trituberculatus and its Hox gene families provides insights of decapod evolution.</title>
        <authorList>
            <person name="Jeong J.-H."/>
            <person name="Song I."/>
            <person name="Kim S."/>
            <person name="Choi T."/>
            <person name="Kim D."/>
            <person name="Ryu S."/>
            <person name="Kim W."/>
        </authorList>
    </citation>
    <scope>NUCLEOTIDE SEQUENCE [LARGE SCALE GENOMIC DNA]</scope>
    <source>
        <tissue evidence="1">Muscle</tissue>
    </source>
</reference>
<dbReference type="Proteomes" id="UP000324222">
    <property type="component" value="Unassembled WGS sequence"/>
</dbReference>
<sequence length="96" mass="10533">MEVYRAPDVYQMNNFPATAQRAGGASRGGSYEEIVNVKRKCADKGGGRQRPSSGEQQAVLKVLCLTFVPGGEVPELPHCGMVVVMMVVLENHHQYR</sequence>
<protein>
    <submittedName>
        <fullName evidence="1">Uncharacterized protein</fullName>
    </submittedName>
</protein>
<proteinExistence type="predicted"/>
<keyword evidence="2" id="KW-1185">Reference proteome</keyword>
<evidence type="ECO:0000313" key="1">
    <source>
        <dbReference type="EMBL" id="MPC47662.1"/>
    </source>
</evidence>
<dbReference type="EMBL" id="VSRR010007859">
    <property type="protein sequence ID" value="MPC47662.1"/>
    <property type="molecule type" value="Genomic_DNA"/>
</dbReference>
<accession>A0A5B7FMJ6</accession>
<dbReference type="AlphaFoldDB" id="A0A5B7FMJ6"/>
<gene>
    <name evidence="1" type="ORF">E2C01_041415</name>
</gene>
<name>A0A5B7FMJ6_PORTR</name>
<comment type="caution">
    <text evidence="1">The sequence shown here is derived from an EMBL/GenBank/DDBJ whole genome shotgun (WGS) entry which is preliminary data.</text>
</comment>